<name>A0A3D9CQQ1_9FLAO</name>
<dbReference type="Proteomes" id="UP000256769">
    <property type="component" value="Unassembled WGS sequence"/>
</dbReference>
<dbReference type="InterPro" id="IPR027417">
    <property type="entry name" value="P-loop_NTPase"/>
</dbReference>
<dbReference type="EMBL" id="QNUE01000004">
    <property type="protein sequence ID" value="REC68001.1"/>
    <property type="molecule type" value="Genomic_DNA"/>
</dbReference>
<protein>
    <submittedName>
        <fullName evidence="2">Uncharacterized protein</fullName>
    </submittedName>
</protein>
<sequence length="577" mass="67609">MKTYLTINQIFIHSEANNKSFYTSFGKKLNVIYGANTAGKSTLIQLILFTFGINDNKAKLAKILEENIFIRLDVTVKKNNDTIEYVFIRKDETIYIKDSKSEKVLTFNGISGNTSVEHAKLKEFFNELLDFNLVLESKNGVSKAPIETIFLPYYVSQDVGWVYLRKSFSNLDFYKNFKDDFLDYYLGITKLENKEQRKNLENQLNEKKFRYNFYVNFERKDQAIIASKLVDESFKGKGQEFIDIIAKRKEDLLQYENSYVKKSNLLTYNNQRLSVISKVSRNHSKQFPGKDNCPICQQVLPNDTRQIYEHYQEENDTIKIKQRIQTENKKIQSDLNSLNKKINELRTVLEDDYRKHVIYSKNNLTLDEWIKTQADIKLENSIHENIGILAIDIDEIKGQLKDFKNDDDIESERLVKNKAFKKHYNLNNQKLDVSILNDSRFNYVYELSSFPFQGVELHLAVLSYHFAFNKIINETESIHRLPFILDSIFKEDLEGNSKKKILEFICNNLPSDTQTIISIADNKTKDSKIEDYRKEFFVDNTKLICIGDSTSKESILKPHGQELDDMLNETFEIMEFL</sequence>
<comment type="caution">
    <text evidence="2">The sequence shown here is derived from an EMBL/GenBank/DDBJ whole genome shotgun (WGS) entry which is preliminary data.</text>
</comment>
<reference evidence="2 3" key="1">
    <citation type="journal article" date="2007" name="Int. J. Syst. Evol. Microbiol.">
        <title>Chryseobacterium flavum sp. nov., isolated from polluted soil.</title>
        <authorList>
            <person name="Zhou Y."/>
            <person name="Dong J."/>
            <person name="Wang X."/>
            <person name="Huang X."/>
            <person name="Zhang K.Y."/>
            <person name="Zhang Y.Q."/>
            <person name="Guo Y.F."/>
            <person name="Lai R."/>
            <person name="Li W.J."/>
        </authorList>
    </citation>
    <scope>NUCLEOTIDE SEQUENCE [LARGE SCALE GENOMIC DNA]</scope>
    <source>
        <strain evidence="2 3">KCTC 12877</strain>
    </source>
</reference>
<feature type="coiled-coil region" evidence="1">
    <location>
        <begin position="321"/>
        <end position="355"/>
    </location>
</feature>
<gene>
    <name evidence="2" type="ORF">DRF59_06740</name>
</gene>
<dbReference type="OrthoDB" id="853948at2"/>
<proteinExistence type="predicted"/>
<keyword evidence="3" id="KW-1185">Reference proteome</keyword>
<keyword evidence="1" id="KW-0175">Coiled coil</keyword>
<evidence type="ECO:0000313" key="2">
    <source>
        <dbReference type="EMBL" id="REC68001.1"/>
    </source>
</evidence>
<dbReference type="AlphaFoldDB" id="A0A3D9CQQ1"/>
<dbReference type="RefSeq" id="WP_115958032.1">
    <property type="nucleotide sequence ID" value="NZ_CBCRVL010000017.1"/>
</dbReference>
<accession>A0A3D9CQQ1</accession>
<dbReference type="Gene3D" id="3.40.50.300">
    <property type="entry name" value="P-loop containing nucleotide triphosphate hydrolases"/>
    <property type="match status" value="1"/>
</dbReference>
<evidence type="ECO:0000256" key="1">
    <source>
        <dbReference type="SAM" id="Coils"/>
    </source>
</evidence>
<dbReference type="SUPFAM" id="SSF52540">
    <property type="entry name" value="P-loop containing nucleoside triphosphate hydrolases"/>
    <property type="match status" value="1"/>
</dbReference>
<evidence type="ECO:0000313" key="3">
    <source>
        <dbReference type="Proteomes" id="UP000256769"/>
    </source>
</evidence>
<organism evidence="2 3">
    <name type="scientific">Chryseobacterium flavum</name>
    <dbReference type="NCBI Taxonomy" id="415851"/>
    <lineage>
        <taxon>Bacteria</taxon>
        <taxon>Pseudomonadati</taxon>
        <taxon>Bacteroidota</taxon>
        <taxon>Flavobacteriia</taxon>
        <taxon>Flavobacteriales</taxon>
        <taxon>Weeksellaceae</taxon>
        <taxon>Chryseobacterium group</taxon>
        <taxon>Chryseobacterium</taxon>
    </lineage>
</organism>